<protein>
    <submittedName>
        <fullName evidence="2">Uncharacterized protein</fullName>
    </submittedName>
</protein>
<accession>A0A8W7PYH5</accession>
<dbReference type="EnsemblMetazoa" id="ACOM040179-RA">
    <property type="protein sequence ID" value="ACOM040179-PA.1"/>
    <property type="gene ID" value="ACOM040179"/>
</dbReference>
<evidence type="ECO:0000256" key="1">
    <source>
        <dbReference type="SAM" id="MobiDB-lite"/>
    </source>
</evidence>
<reference evidence="2" key="1">
    <citation type="submission" date="2022-08" db="UniProtKB">
        <authorList>
            <consortium name="EnsemblMetazoa"/>
        </authorList>
    </citation>
    <scope>IDENTIFICATION</scope>
</reference>
<dbReference type="Proteomes" id="UP000075882">
    <property type="component" value="Unassembled WGS sequence"/>
</dbReference>
<dbReference type="AlphaFoldDB" id="A0A8W7PYH5"/>
<name>A0A8W7PYH5_ANOCL</name>
<sequence length="177" mass="19868">MVYHARDRLLKRRLQEWEEECARASLPQSTTMDSHVSVDALPLVSDEGFEHMEVSENLLSSMSDSEEEGAMGYSSGDDTDTDGGLPHEVPLQDRPFGEASFEDGLRLWALQTGKTHRALALLLAHIRQHQPHCKLLRDPWTLMHTPVSKSTEAAVTSIGGGSLWYRGVTTCLQQYYR</sequence>
<feature type="region of interest" description="Disordered" evidence="1">
    <location>
        <begin position="61"/>
        <end position="84"/>
    </location>
</feature>
<proteinExistence type="predicted"/>
<organism evidence="2">
    <name type="scientific">Anopheles coluzzii</name>
    <name type="common">African malaria mosquito</name>
    <dbReference type="NCBI Taxonomy" id="1518534"/>
    <lineage>
        <taxon>Eukaryota</taxon>
        <taxon>Metazoa</taxon>
        <taxon>Ecdysozoa</taxon>
        <taxon>Arthropoda</taxon>
        <taxon>Hexapoda</taxon>
        <taxon>Insecta</taxon>
        <taxon>Pterygota</taxon>
        <taxon>Neoptera</taxon>
        <taxon>Endopterygota</taxon>
        <taxon>Diptera</taxon>
        <taxon>Nematocera</taxon>
        <taxon>Culicoidea</taxon>
        <taxon>Culicidae</taxon>
        <taxon>Anophelinae</taxon>
        <taxon>Anopheles</taxon>
    </lineage>
</organism>
<dbReference type="VEuPathDB" id="VectorBase:ACON2_039807"/>
<evidence type="ECO:0000313" key="2">
    <source>
        <dbReference type="EnsemblMetazoa" id="ACOM040179-PA.1"/>
    </source>
</evidence>